<gene>
    <name evidence="2" type="ORF">HUJ06_021513</name>
</gene>
<proteinExistence type="predicted"/>
<comment type="caution">
    <text evidence="2">The sequence shown here is derived from an EMBL/GenBank/DDBJ whole genome shotgun (WGS) entry which is preliminary data.</text>
</comment>
<evidence type="ECO:0000313" key="2">
    <source>
        <dbReference type="EMBL" id="DAD20050.1"/>
    </source>
</evidence>
<keyword evidence="3" id="KW-1185">Reference proteome</keyword>
<name>A0A822XI43_NELNU</name>
<dbReference type="EMBL" id="DUZY01000001">
    <property type="protein sequence ID" value="DAD20050.1"/>
    <property type="molecule type" value="Genomic_DNA"/>
</dbReference>
<protein>
    <submittedName>
        <fullName evidence="2">Uncharacterized protein</fullName>
    </submittedName>
</protein>
<feature type="transmembrane region" description="Helical" evidence="1">
    <location>
        <begin position="47"/>
        <end position="63"/>
    </location>
</feature>
<keyword evidence="1" id="KW-1133">Transmembrane helix</keyword>
<evidence type="ECO:0000256" key="1">
    <source>
        <dbReference type="SAM" id="Phobius"/>
    </source>
</evidence>
<dbReference type="Proteomes" id="UP000607653">
    <property type="component" value="Unassembled WGS sequence"/>
</dbReference>
<sequence length="64" mass="7207">MGLHISWLQKALLVIGSPPPRPKWLVPVLSSDHARAEDRRSSHPLNFLHYVALCVFFSGLLSLM</sequence>
<keyword evidence="1" id="KW-0812">Transmembrane</keyword>
<keyword evidence="1" id="KW-0472">Membrane</keyword>
<dbReference type="AlphaFoldDB" id="A0A822XI43"/>
<evidence type="ECO:0000313" key="3">
    <source>
        <dbReference type="Proteomes" id="UP000607653"/>
    </source>
</evidence>
<reference evidence="2 3" key="1">
    <citation type="journal article" date="2020" name="Mol. Biol. Evol.">
        <title>Distinct Expression and Methylation Patterns for Genes with Different Fates following a Single Whole-Genome Duplication in Flowering Plants.</title>
        <authorList>
            <person name="Shi T."/>
            <person name="Rahmani R.S."/>
            <person name="Gugger P.F."/>
            <person name="Wang M."/>
            <person name="Li H."/>
            <person name="Zhang Y."/>
            <person name="Li Z."/>
            <person name="Wang Q."/>
            <person name="Van de Peer Y."/>
            <person name="Marchal K."/>
            <person name="Chen J."/>
        </authorList>
    </citation>
    <scope>NUCLEOTIDE SEQUENCE [LARGE SCALE GENOMIC DNA]</scope>
    <source>
        <tissue evidence="2">Leaf</tissue>
    </source>
</reference>
<organism evidence="2 3">
    <name type="scientific">Nelumbo nucifera</name>
    <name type="common">Sacred lotus</name>
    <dbReference type="NCBI Taxonomy" id="4432"/>
    <lineage>
        <taxon>Eukaryota</taxon>
        <taxon>Viridiplantae</taxon>
        <taxon>Streptophyta</taxon>
        <taxon>Embryophyta</taxon>
        <taxon>Tracheophyta</taxon>
        <taxon>Spermatophyta</taxon>
        <taxon>Magnoliopsida</taxon>
        <taxon>Proteales</taxon>
        <taxon>Nelumbonaceae</taxon>
        <taxon>Nelumbo</taxon>
    </lineage>
</organism>
<accession>A0A822XI43</accession>